<dbReference type="PROSITE" id="PS50157">
    <property type="entry name" value="ZINC_FINGER_C2H2_2"/>
    <property type="match status" value="2"/>
</dbReference>
<evidence type="ECO:0000256" key="9">
    <source>
        <dbReference type="PROSITE-ProRule" id="PRU00042"/>
    </source>
</evidence>
<evidence type="ECO:0000256" key="4">
    <source>
        <dbReference type="ARBA" id="ARBA00022771"/>
    </source>
</evidence>
<evidence type="ECO:0000256" key="7">
    <source>
        <dbReference type="ARBA" id="ARBA00023163"/>
    </source>
</evidence>
<keyword evidence="4 9" id="KW-0863">Zinc-finger</keyword>
<dbReference type="EMBL" id="ML120359">
    <property type="protein sequence ID" value="RPB04212.1"/>
    <property type="molecule type" value="Genomic_DNA"/>
</dbReference>
<feature type="domain" description="Zn(2)-C6 fungal-type" evidence="11">
    <location>
        <begin position="76"/>
        <end position="105"/>
    </location>
</feature>
<dbReference type="InterPro" id="IPR001138">
    <property type="entry name" value="Zn2Cys6_DnaBD"/>
</dbReference>
<keyword evidence="5" id="KW-0862">Zinc</keyword>
<feature type="compositionally biased region" description="Polar residues" evidence="10">
    <location>
        <begin position="253"/>
        <end position="273"/>
    </location>
</feature>
<dbReference type="GO" id="GO:0006351">
    <property type="term" value="P:DNA-templated transcription"/>
    <property type="evidence" value="ECO:0007669"/>
    <property type="project" value="InterPro"/>
</dbReference>
<feature type="compositionally biased region" description="Polar residues" evidence="10">
    <location>
        <begin position="112"/>
        <end position="124"/>
    </location>
</feature>
<dbReference type="STRING" id="1336337.A0A3N4K4S2"/>
<keyword evidence="14" id="KW-1185">Reference proteome</keyword>
<dbReference type="Gene3D" id="4.10.240.10">
    <property type="entry name" value="Zn(2)-C6 fungal-type DNA-binding domain"/>
    <property type="match status" value="1"/>
</dbReference>
<comment type="subcellular location">
    <subcellularLocation>
        <location evidence="1">Nucleus</location>
    </subcellularLocation>
</comment>
<sequence length="962" mass="107260">MGGYVCEICQDTFTRQEHLERHTMSHLNKRPFKCRTCTKSFSRRDLLTRHERNHLDPSRPDTLASRRPIAPRSLAACKNCAASKQKCSGKQTCDRCLRKGIECKFSVGNTSRGSRVHKSYNQGTRRGAGADGGVIEDEEGSETQNSLQPGGFQSPPHVMDATAESSTFFPTSNVDPALGGAGNMFTNESPPMHNFYQGMSATDLDVFLLNIFDDRESHPLQMDSFGDSNFPPMIFNEAPHFETSADCLNPVQQSLDLNSGQTGPKGPQQTTPKQVLDESFVDKGKIPVHPRPSSSPLDNSPQPSSSAEETLDAHSAAFEASSITWRNPTTSDTDADMIYVRAQPNAQPPRKLIRLPIRSQRPMRNATPELPSLAITSETRDKIVIMLTKAHSREKYGEQDSASLPDIEFLEDALECYFKYFHPQYPLLHRGTFNPNRALVLLTAVMVAVGAIWSRGLTGDGGKQKVSAEEARSAKKIGYAILECVRRSLGHWYESDNSRIRDCEGHQASLITFIGQGWAGAKRKMELAEAFAGNLMAMIRRAEAFRFCTYKSLEDILIEHSGCVKSTWMEWSVNEQRKRLVYCTQVWDSQISALFHIPHFIAFSELSLPLPQSDTLWNASTAETWFDLAKEELRYNSAGLNLRFDQSFCTFAGRFIRDCSRGVMSHNWISSSQLLKGAILAVVHSLVFEQRQMQDLYEFQEYDTSPMWIPLGTTVNAVLPSVDVRKLELQKILQKCGEALHDDLGPISEHKDNTISAIFVHYNALVLFCSLHDVLMLAGREDATAAKKALPMLQRWVDLEDARLAVWHCGQIFTLAKKSVVEKRVVNYLPLVLFHSGLVLWTYGILQAVMRIHRQNFESPTPAPAFVQPLDMLVHIDQPWGDAMTNFFQSKQGIPVLTIPGGSIPLEKSKEVMAFCGDIIEDAEAGGNLAGDLRELVNVLGASGQNLVEHLGGLLSAFEVRS</sequence>
<gene>
    <name evidence="13" type="ORF">L873DRAFT_1456086</name>
</gene>
<dbReference type="GO" id="GO:0008270">
    <property type="term" value="F:zinc ion binding"/>
    <property type="evidence" value="ECO:0007669"/>
    <property type="project" value="UniProtKB-KW"/>
</dbReference>
<keyword evidence="3" id="KW-0677">Repeat</keyword>
<feature type="domain" description="C2H2-type" evidence="12">
    <location>
        <begin position="32"/>
        <end position="59"/>
    </location>
</feature>
<evidence type="ECO:0000256" key="6">
    <source>
        <dbReference type="ARBA" id="ARBA00023015"/>
    </source>
</evidence>
<dbReference type="GO" id="GO:0005634">
    <property type="term" value="C:nucleus"/>
    <property type="evidence" value="ECO:0007669"/>
    <property type="project" value="UniProtKB-SubCell"/>
</dbReference>
<evidence type="ECO:0000256" key="1">
    <source>
        <dbReference type="ARBA" id="ARBA00004123"/>
    </source>
</evidence>
<organism evidence="13 14">
    <name type="scientific">Choiromyces venosus 120613-1</name>
    <dbReference type="NCBI Taxonomy" id="1336337"/>
    <lineage>
        <taxon>Eukaryota</taxon>
        <taxon>Fungi</taxon>
        <taxon>Dikarya</taxon>
        <taxon>Ascomycota</taxon>
        <taxon>Pezizomycotina</taxon>
        <taxon>Pezizomycetes</taxon>
        <taxon>Pezizales</taxon>
        <taxon>Tuberaceae</taxon>
        <taxon>Choiromyces</taxon>
    </lineage>
</organism>
<evidence type="ECO:0000256" key="2">
    <source>
        <dbReference type="ARBA" id="ARBA00022723"/>
    </source>
</evidence>
<dbReference type="SMART" id="SM00066">
    <property type="entry name" value="GAL4"/>
    <property type="match status" value="1"/>
</dbReference>
<keyword evidence="2" id="KW-0479">Metal-binding</keyword>
<evidence type="ECO:0000313" key="13">
    <source>
        <dbReference type="EMBL" id="RPB04212.1"/>
    </source>
</evidence>
<feature type="region of interest" description="Disordered" evidence="10">
    <location>
        <begin position="112"/>
        <end position="159"/>
    </location>
</feature>
<dbReference type="InterPro" id="IPR036864">
    <property type="entry name" value="Zn2-C6_fun-type_DNA-bd_sf"/>
</dbReference>
<evidence type="ECO:0008006" key="15">
    <source>
        <dbReference type="Google" id="ProtNLM"/>
    </source>
</evidence>
<reference evidence="13 14" key="1">
    <citation type="journal article" date="2018" name="Nat. Ecol. Evol.">
        <title>Pezizomycetes genomes reveal the molecular basis of ectomycorrhizal truffle lifestyle.</title>
        <authorList>
            <person name="Murat C."/>
            <person name="Payen T."/>
            <person name="Noel B."/>
            <person name="Kuo A."/>
            <person name="Morin E."/>
            <person name="Chen J."/>
            <person name="Kohler A."/>
            <person name="Krizsan K."/>
            <person name="Balestrini R."/>
            <person name="Da Silva C."/>
            <person name="Montanini B."/>
            <person name="Hainaut M."/>
            <person name="Levati E."/>
            <person name="Barry K.W."/>
            <person name="Belfiori B."/>
            <person name="Cichocki N."/>
            <person name="Clum A."/>
            <person name="Dockter R.B."/>
            <person name="Fauchery L."/>
            <person name="Guy J."/>
            <person name="Iotti M."/>
            <person name="Le Tacon F."/>
            <person name="Lindquist E.A."/>
            <person name="Lipzen A."/>
            <person name="Malagnac F."/>
            <person name="Mello A."/>
            <person name="Molinier V."/>
            <person name="Miyauchi S."/>
            <person name="Poulain J."/>
            <person name="Riccioni C."/>
            <person name="Rubini A."/>
            <person name="Sitrit Y."/>
            <person name="Splivallo R."/>
            <person name="Traeger S."/>
            <person name="Wang M."/>
            <person name="Zifcakova L."/>
            <person name="Wipf D."/>
            <person name="Zambonelli A."/>
            <person name="Paolocci F."/>
            <person name="Nowrousian M."/>
            <person name="Ottonello S."/>
            <person name="Baldrian P."/>
            <person name="Spatafora J.W."/>
            <person name="Henrissat B."/>
            <person name="Nagy L.G."/>
            <person name="Aury J.M."/>
            <person name="Wincker P."/>
            <person name="Grigoriev I.V."/>
            <person name="Bonfante P."/>
            <person name="Martin F.M."/>
        </authorList>
    </citation>
    <scope>NUCLEOTIDE SEQUENCE [LARGE SCALE GENOMIC DNA]</scope>
    <source>
        <strain evidence="13 14">120613-1</strain>
    </source>
</reference>
<keyword evidence="7" id="KW-0804">Transcription</keyword>
<feature type="domain" description="C2H2-type" evidence="12">
    <location>
        <begin position="4"/>
        <end position="31"/>
    </location>
</feature>
<dbReference type="SUPFAM" id="SSF57701">
    <property type="entry name" value="Zn2/Cys6 DNA-binding domain"/>
    <property type="match status" value="1"/>
</dbReference>
<proteinExistence type="predicted"/>
<accession>A0A3N4K4S2</accession>
<evidence type="ECO:0000259" key="11">
    <source>
        <dbReference type="PROSITE" id="PS50048"/>
    </source>
</evidence>
<dbReference type="InterPro" id="IPR007219">
    <property type="entry name" value="XnlR_reg_dom"/>
</dbReference>
<evidence type="ECO:0000256" key="3">
    <source>
        <dbReference type="ARBA" id="ARBA00022737"/>
    </source>
</evidence>
<dbReference type="Gene3D" id="3.30.160.60">
    <property type="entry name" value="Classic Zinc Finger"/>
    <property type="match status" value="2"/>
</dbReference>
<dbReference type="InterPro" id="IPR036236">
    <property type="entry name" value="Znf_C2H2_sf"/>
</dbReference>
<dbReference type="InterPro" id="IPR013087">
    <property type="entry name" value="Znf_C2H2_type"/>
</dbReference>
<evidence type="ECO:0000313" key="14">
    <source>
        <dbReference type="Proteomes" id="UP000276215"/>
    </source>
</evidence>
<dbReference type="PROSITE" id="PS00028">
    <property type="entry name" value="ZINC_FINGER_C2H2_1"/>
    <property type="match status" value="2"/>
</dbReference>
<dbReference type="Proteomes" id="UP000276215">
    <property type="component" value="Unassembled WGS sequence"/>
</dbReference>
<dbReference type="OrthoDB" id="40579at2759"/>
<dbReference type="AlphaFoldDB" id="A0A3N4K4S2"/>
<dbReference type="GO" id="GO:0003677">
    <property type="term" value="F:DNA binding"/>
    <property type="evidence" value="ECO:0007669"/>
    <property type="project" value="InterPro"/>
</dbReference>
<dbReference type="PROSITE" id="PS50048">
    <property type="entry name" value="ZN2_CY6_FUNGAL_2"/>
    <property type="match status" value="1"/>
</dbReference>
<protein>
    <recommendedName>
        <fullName evidence="15">C2H2 type zinc finger domain protein</fullName>
    </recommendedName>
</protein>
<dbReference type="FunFam" id="3.30.160.60:FF:000012">
    <property type="entry name" value="RB-associated KRAB zinc finger protein-like"/>
    <property type="match status" value="1"/>
</dbReference>
<feature type="compositionally biased region" description="Polar residues" evidence="10">
    <location>
        <begin position="292"/>
        <end position="308"/>
    </location>
</feature>
<keyword evidence="8" id="KW-0539">Nucleus</keyword>
<keyword evidence="6" id="KW-0805">Transcription regulation</keyword>
<name>A0A3N4K4S2_9PEZI</name>
<feature type="region of interest" description="Disordered" evidence="10">
    <location>
        <begin position="253"/>
        <end position="313"/>
    </location>
</feature>
<dbReference type="PANTHER" id="PTHR47660:SF2">
    <property type="entry name" value="TRANSCRIPTION FACTOR WITH C2H2 AND ZN(2)-CYS(6) DNA BINDING DOMAIN (EUROFUNG)"/>
    <property type="match status" value="1"/>
</dbReference>
<evidence type="ECO:0000256" key="8">
    <source>
        <dbReference type="ARBA" id="ARBA00023242"/>
    </source>
</evidence>
<dbReference type="SMART" id="SM00355">
    <property type="entry name" value="ZnF_C2H2"/>
    <property type="match status" value="2"/>
</dbReference>
<dbReference type="Pfam" id="PF04082">
    <property type="entry name" value="Fungal_trans"/>
    <property type="match status" value="1"/>
</dbReference>
<evidence type="ECO:0000256" key="5">
    <source>
        <dbReference type="ARBA" id="ARBA00022833"/>
    </source>
</evidence>
<evidence type="ECO:0000256" key="10">
    <source>
        <dbReference type="SAM" id="MobiDB-lite"/>
    </source>
</evidence>
<evidence type="ECO:0000259" key="12">
    <source>
        <dbReference type="PROSITE" id="PS50157"/>
    </source>
</evidence>
<dbReference type="SUPFAM" id="SSF57667">
    <property type="entry name" value="beta-beta-alpha zinc fingers"/>
    <property type="match status" value="1"/>
</dbReference>
<dbReference type="GO" id="GO:0000981">
    <property type="term" value="F:DNA-binding transcription factor activity, RNA polymerase II-specific"/>
    <property type="evidence" value="ECO:0007669"/>
    <property type="project" value="InterPro"/>
</dbReference>
<dbReference type="CDD" id="cd12148">
    <property type="entry name" value="fungal_TF_MHR"/>
    <property type="match status" value="1"/>
</dbReference>
<dbReference type="PANTHER" id="PTHR47660">
    <property type="entry name" value="TRANSCRIPTION FACTOR WITH C2H2 AND ZN(2)-CYS(6) DNA BINDING DOMAIN (EUROFUNG)-RELATED-RELATED"/>
    <property type="match status" value="1"/>
</dbReference>
<dbReference type="PROSITE" id="PS00463">
    <property type="entry name" value="ZN2_CY6_FUNGAL_1"/>
    <property type="match status" value="1"/>
</dbReference>
<dbReference type="Pfam" id="PF00096">
    <property type="entry name" value="zf-C2H2"/>
    <property type="match status" value="2"/>
</dbReference>